<dbReference type="Proteomes" id="UP001304515">
    <property type="component" value="Chromosome"/>
</dbReference>
<dbReference type="EMBL" id="CP134890">
    <property type="protein sequence ID" value="WNM22749.1"/>
    <property type="molecule type" value="Genomic_DNA"/>
</dbReference>
<keyword evidence="2" id="KW-0378">Hydrolase</keyword>
<feature type="chain" id="PRO_5044705142" evidence="1">
    <location>
        <begin position="26"/>
        <end position="492"/>
    </location>
</feature>
<evidence type="ECO:0000256" key="1">
    <source>
        <dbReference type="SAM" id="SignalP"/>
    </source>
</evidence>
<evidence type="ECO:0000313" key="3">
    <source>
        <dbReference type="EMBL" id="WNM22749.1"/>
    </source>
</evidence>
<evidence type="ECO:0000313" key="4">
    <source>
        <dbReference type="Proteomes" id="UP001304515"/>
    </source>
</evidence>
<organism evidence="2">
    <name type="scientific">Flavobacterium capsici</name>
    <dbReference type="NCBI Taxonomy" id="3075618"/>
    <lineage>
        <taxon>Bacteria</taxon>
        <taxon>Pseudomonadati</taxon>
        <taxon>Bacteroidota</taxon>
        <taxon>Flavobacteriia</taxon>
        <taxon>Flavobacteriales</taxon>
        <taxon>Flavobacteriaceae</taxon>
        <taxon>Flavobacterium</taxon>
    </lineage>
</organism>
<dbReference type="PANTHER" id="PTHR48098">
    <property type="entry name" value="ENTEROCHELIN ESTERASE-RELATED"/>
    <property type="match status" value="1"/>
</dbReference>
<dbReference type="InterPro" id="IPR050583">
    <property type="entry name" value="Mycobacterial_A85_antigen"/>
</dbReference>
<accession>A0AA96F240</accession>
<dbReference type="GO" id="GO:0016787">
    <property type="term" value="F:hydrolase activity"/>
    <property type="evidence" value="ECO:0007669"/>
    <property type="project" value="UniProtKB-KW"/>
</dbReference>
<dbReference type="KEGG" id="fcj:RN605_05160"/>
<dbReference type="Pfam" id="PF00756">
    <property type="entry name" value="Esterase"/>
    <property type="match status" value="1"/>
</dbReference>
<keyword evidence="4" id="KW-1185">Reference proteome</keyword>
<dbReference type="InterPro" id="IPR029058">
    <property type="entry name" value="AB_hydrolase_fold"/>
</dbReference>
<accession>A0AA96EWX6</accession>
<evidence type="ECO:0000313" key="2">
    <source>
        <dbReference type="EMBL" id="WNM18698.1"/>
    </source>
</evidence>
<dbReference type="PANTHER" id="PTHR48098:SF3">
    <property type="entry name" value="IRON(III) ENTEROBACTIN ESTERASE"/>
    <property type="match status" value="1"/>
</dbReference>
<reference evidence="2 4" key="1">
    <citation type="submission" date="2023-09" db="EMBL/GenBank/DDBJ databases">
        <title>Flavobacterium sp. a novel bacteria isolate from Pepper rhizosphere.</title>
        <authorList>
            <person name="Peng Y."/>
            <person name="Lee J."/>
        </authorList>
    </citation>
    <scope>NUCLEOTIDE SEQUENCE</scope>
    <source>
        <strain evidence="2">PMR2A8</strain>
        <strain evidence="3 4">PMTSA4</strain>
    </source>
</reference>
<dbReference type="InterPro" id="IPR000801">
    <property type="entry name" value="Esterase-like"/>
</dbReference>
<name>A0AA96EWX6_9FLAO</name>
<feature type="signal peptide" evidence="1">
    <location>
        <begin position="1"/>
        <end position="25"/>
    </location>
</feature>
<proteinExistence type="predicted"/>
<keyword evidence="1" id="KW-0732">Signal</keyword>
<dbReference type="EMBL" id="CP134878">
    <property type="protein sequence ID" value="WNM18698.1"/>
    <property type="molecule type" value="Genomic_DNA"/>
</dbReference>
<dbReference type="AlphaFoldDB" id="A0AA96EWX6"/>
<sequence length="492" mass="55727">MKKLHFSILLALLFIVNGFSQQIRAKYTAAVFNQPFTGNVLVYMSKENKEPKEGAVGLERFPCFMVSVKNIQPGQAVTIDDNAVSYPVTLSNIERGEYYVQIVWDRNLGGSSIAKSPGNLYNASQKINITKDTEKVFDITASMVIPELPAFKETKYVKEFKASSALLSNFHAKNMTVNAAVILPKEYYSEPKRKFPVLFNISGYGGDYYRYSGDTLASKPINDIAVIRVFLDGKCALGHSVYANSDNNGPWGDALVKEFIPQLEKDFRCNGAKLLTGHSSGGWSVLWLQTQYPKIFDGCWSSSPDPVDFRNFQKINLYEDKNMFYDKNGTPCLVATVAGFFPWATMKTIYQMENVIYRGEQMHSFDAVFSKKGTNGLPESICDSETGDINKTVFSNWKKYDIALNLKENWESVKSDLDGKVRISVGNQDNFLLNYAVRLLDEQMKQLHSSFQVAYYTGDHFTVFSPEYRKDGDDFLKQRYLDWLAKSNTLKN</sequence>
<gene>
    <name evidence="3" type="ORF">RN605_05160</name>
    <name evidence="2" type="ORF">RN608_11860</name>
</gene>
<dbReference type="Gene3D" id="3.40.50.1820">
    <property type="entry name" value="alpha/beta hydrolase"/>
    <property type="match status" value="1"/>
</dbReference>
<dbReference type="RefSeq" id="WP_313322817.1">
    <property type="nucleotide sequence ID" value="NZ_CP134878.1"/>
</dbReference>
<dbReference type="SUPFAM" id="SSF53474">
    <property type="entry name" value="alpha/beta-Hydrolases"/>
    <property type="match status" value="1"/>
</dbReference>
<protein>
    <submittedName>
        <fullName evidence="2">Alpha/beta hydrolase-fold protein</fullName>
    </submittedName>
</protein>